<evidence type="ECO:0000313" key="2">
    <source>
        <dbReference type="EMBL" id="OAE25181.1"/>
    </source>
</evidence>
<feature type="compositionally biased region" description="Basic and acidic residues" evidence="1">
    <location>
        <begin position="280"/>
        <end position="292"/>
    </location>
</feature>
<dbReference type="Proteomes" id="UP000077202">
    <property type="component" value="Unassembled WGS sequence"/>
</dbReference>
<dbReference type="EMBL" id="LVLJ01002402">
    <property type="protein sequence ID" value="OAE25181.1"/>
    <property type="molecule type" value="Genomic_DNA"/>
</dbReference>
<feature type="compositionally biased region" description="Basic residues" evidence="1">
    <location>
        <begin position="293"/>
        <end position="306"/>
    </location>
</feature>
<dbReference type="AlphaFoldDB" id="A0A176VXV5"/>
<sequence length="368" mass="42390">MVTIGNGAFVIAHLYYKKISNNFASIPHPTILVQAYYSASLSKSKDVNALKASVQAYLLKLMHVFFKRKAHSNWHKSAVWKQFSYVVELATKKLAKFNDSILLSCKTCISVYVFDSNMNINVNFSRGLNVMELLQSPSAITSPTKLRKTLSTEILKHVESEFKMRLVVTLTVKKSAKIAHIDAELLLITYSPLFHCDLVTGEVYYTASDCTNSKIAKDSEHILIIKPIIRHLIEEKFIIQQIHVFTILLDPRIRHRVKYNLSEEQIGKAKENLKSLMKEHIPKHDQDDDERRPIKKPKTNHMHGRRQLAEYSKQDDLDDNEGEAARHINSVDEIAIEAHTVKFKLAQYFLHSFKYSDSVIKEHVILFW</sequence>
<feature type="region of interest" description="Disordered" evidence="1">
    <location>
        <begin position="280"/>
        <end position="321"/>
    </location>
</feature>
<proteinExistence type="predicted"/>
<protein>
    <submittedName>
        <fullName evidence="2">Uncharacterized protein</fullName>
    </submittedName>
</protein>
<accession>A0A176VXV5</accession>
<reference evidence="2" key="1">
    <citation type="submission" date="2016-03" db="EMBL/GenBank/DDBJ databases">
        <title>Mechanisms controlling the formation of the plant cell surface in tip-growing cells are functionally conserved among land plants.</title>
        <authorList>
            <person name="Honkanen S."/>
            <person name="Jones V.A."/>
            <person name="Morieri G."/>
            <person name="Champion C."/>
            <person name="Hetherington A.J."/>
            <person name="Kelly S."/>
            <person name="Saint-Marcoux D."/>
            <person name="Proust H."/>
            <person name="Prescott H."/>
            <person name="Dolan L."/>
        </authorList>
    </citation>
    <scope>NUCLEOTIDE SEQUENCE [LARGE SCALE GENOMIC DNA]</scope>
    <source>
        <tissue evidence="2">Whole gametophyte</tissue>
    </source>
</reference>
<name>A0A176VXV5_MARPO</name>
<evidence type="ECO:0000256" key="1">
    <source>
        <dbReference type="SAM" id="MobiDB-lite"/>
    </source>
</evidence>
<organism evidence="2 3">
    <name type="scientific">Marchantia polymorpha subsp. ruderalis</name>
    <dbReference type="NCBI Taxonomy" id="1480154"/>
    <lineage>
        <taxon>Eukaryota</taxon>
        <taxon>Viridiplantae</taxon>
        <taxon>Streptophyta</taxon>
        <taxon>Embryophyta</taxon>
        <taxon>Marchantiophyta</taxon>
        <taxon>Marchantiopsida</taxon>
        <taxon>Marchantiidae</taxon>
        <taxon>Marchantiales</taxon>
        <taxon>Marchantiaceae</taxon>
        <taxon>Marchantia</taxon>
    </lineage>
</organism>
<gene>
    <name evidence="2" type="ORF">AXG93_1823s1030</name>
</gene>
<comment type="caution">
    <text evidence="2">The sequence shown here is derived from an EMBL/GenBank/DDBJ whole genome shotgun (WGS) entry which is preliminary data.</text>
</comment>
<evidence type="ECO:0000313" key="3">
    <source>
        <dbReference type="Proteomes" id="UP000077202"/>
    </source>
</evidence>
<keyword evidence="3" id="KW-1185">Reference proteome</keyword>